<dbReference type="PATRIC" id="fig|348824.6.peg.1971"/>
<keyword evidence="1" id="KW-0808">Transferase</keyword>
<dbReference type="EC" id="2.1.1.79" evidence="1"/>
<accession>W6R8D5</accession>
<dbReference type="GO" id="GO:0008825">
    <property type="term" value="F:cyclopropane-fatty-acyl-phospholipid synthase activity"/>
    <property type="evidence" value="ECO:0007669"/>
    <property type="project" value="UniProtKB-EC"/>
</dbReference>
<dbReference type="AlphaFoldDB" id="W6R8D5"/>
<gene>
    <name evidence="1" type="primary">cfa2</name>
    <name evidence="1" type="ORF">LPU83_1838</name>
</gene>
<dbReference type="Proteomes" id="UP000019443">
    <property type="component" value="Chromosome"/>
</dbReference>
<dbReference type="PANTHER" id="PTHR43667:SF2">
    <property type="entry name" value="FATTY ACID C-METHYL TRANSFERASE"/>
    <property type="match status" value="1"/>
</dbReference>
<evidence type="ECO:0000313" key="1">
    <source>
        <dbReference type="EMBL" id="CDM57502.1"/>
    </source>
</evidence>
<dbReference type="Gene3D" id="3.40.50.150">
    <property type="entry name" value="Vaccinia Virus protein VP39"/>
    <property type="match status" value="1"/>
</dbReference>
<dbReference type="GO" id="GO:0032259">
    <property type="term" value="P:methylation"/>
    <property type="evidence" value="ECO:0007669"/>
    <property type="project" value="UniProtKB-KW"/>
</dbReference>
<dbReference type="InterPro" id="IPR050723">
    <property type="entry name" value="CFA/CMAS"/>
</dbReference>
<evidence type="ECO:0000313" key="2">
    <source>
        <dbReference type="Proteomes" id="UP000019443"/>
    </source>
</evidence>
<dbReference type="InterPro" id="IPR029063">
    <property type="entry name" value="SAM-dependent_MTases_sf"/>
</dbReference>
<keyword evidence="2" id="KW-1185">Reference proteome</keyword>
<dbReference type="Pfam" id="PF02353">
    <property type="entry name" value="CMAS"/>
    <property type="match status" value="1"/>
</dbReference>
<reference evidence="1" key="1">
    <citation type="submission" date="2013-11" db="EMBL/GenBank/DDBJ databases">
        <title>Draft genome sequence of the broad-host-range Rhizobium sp. LPU83 strain, a member of the low-genetic diversity Oregon-like Rhizobium sp. group.</title>
        <authorList>
            <person name="Wibberg D."/>
            <person name="Puehler A."/>
            <person name="Schlueter A."/>
        </authorList>
    </citation>
    <scope>NUCLEOTIDE SEQUENCE [LARGE SCALE GENOMIC DNA]</scope>
    <source>
        <strain evidence="1">LPU83</strain>
    </source>
</reference>
<dbReference type="KEGG" id="rhl:LPU83_1838"/>
<name>W6R8D5_9HYPH</name>
<dbReference type="eggNOG" id="COG2230">
    <property type="taxonomic scope" value="Bacteria"/>
</dbReference>
<protein>
    <submittedName>
        <fullName evidence="1">Cyclopropane-fatty-acyl-phospholipid synthase</fullName>
        <ecNumber evidence="1">2.1.1.79</ecNumber>
    </submittedName>
</protein>
<proteinExistence type="predicted"/>
<organism evidence="1 2">
    <name type="scientific">Rhizobium favelukesii</name>
    <dbReference type="NCBI Taxonomy" id="348824"/>
    <lineage>
        <taxon>Bacteria</taxon>
        <taxon>Pseudomonadati</taxon>
        <taxon>Pseudomonadota</taxon>
        <taxon>Alphaproteobacteria</taxon>
        <taxon>Hyphomicrobiales</taxon>
        <taxon>Rhizobiaceae</taxon>
        <taxon>Rhizobium/Agrobacterium group</taxon>
        <taxon>Rhizobium</taxon>
    </lineage>
</organism>
<dbReference type="HOGENOM" id="CLU_2495753_0_0_5"/>
<dbReference type="PANTHER" id="PTHR43667">
    <property type="entry name" value="CYCLOPROPANE-FATTY-ACYL-PHOSPHOLIPID SYNTHASE"/>
    <property type="match status" value="1"/>
</dbReference>
<sequence length="86" mass="10419">MLPARDHLAELGRKVNLSLVRDFAFGLDYARTLAEWRERFWSVWELVGPLGFDERFERLWEFYFLYCEAGFRARKIDVRQVVFARN</sequence>
<dbReference type="SUPFAM" id="SSF53335">
    <property type="entry name" value="S-adenosyl-L-methionine-dependent methyltransferases"/>
    <property type="match status" value="1"/>
</dbReference>
<dbReference type="EMBL" id="HG916852">
    <property type="protein sequence ID" value="CDM57502.1"/>
    <property type="molecule type" value="Genomic_DNA"/>
</dbReference>
<keyword evidence="1" id="KW-0489">Methyltransferase</keyword>